<name>A0AAI9GHR4_PROST</name>
<dbReference type="InterPro" id="IPR006431">
    <property type="entry name" value="Phage_tape_meas_C"/>
</dbReference>
<gene>
    <name evidence="4" type="ORF">RG298_004322</name>
</gene>
<evidence type="ECO:0000259" key="2">
    <source>
        <dbReference type="Pfam" id="PF06791"/>
    </source>
</evidence>
<comment type="caution">
    <text evidence="4">The sequence shown here is derived from an EMBL/GenBank/DDBJ whole genome shotgun (WGS) entry which is preliminary data.</text>
</comment>
<dbReference type="AlphaFoldDB" id="A0AAI9GHR4"/>
<dbReference type="EMBL" id="ABMABF030000025">
    <property type="protein sequence ID" value="EMJ5136522.1"/>
    <property type="molecule type" value="Genomic_DNA"/>
</dbReference>
<feature type="domain" description="Bacteriophage tail tape measure C-terminal" evidence="3">
    <location>
        <begin position="761"/>
        <end position="834"/>
    </location>
</feature>
<reference evidence="4" key="1">
    <citation type="submission" date="2024-02" db="EMBL/GenBank/DDBJ databases">
        <authorList>
            <consortium name="Clinical and Environmental Microbiology Branch: Whole genome sequencing antimicrobial resistance pathogens in the healthcare setting"/>
        </authorList>
    </citation>
    <scope>NUCLEOTIDE SEQUENCE</scope>
    <source>
        <strain evidence="4">2021GO-0154</strain>
    </source>
</reference>
<dbReference type="InterPro" id="IPR009628">
    <property type="entry name" value="Phage_tape_measure_N"/>
</dbReference>
<evidence type="ECO:0000256" key="1">
    <source>
        <dbReference type="SAM" id="Coils"/>
    </source>
</evidence>
<sequence length="983" mass="107450">MADVASLAVALHLNAASFKSQVFDAYDSASKESKKFAQAASKDAGQTASKLLEVSANARKAGADLSASGQLARHSQMGFAQLRTALTNVSAGSNVATSSLIGGFIPALERSLENVNNVKFSLVEQQRVAQEAAREAMNLSRAQIEGAQADRKSAQEKLNLANKMREEAIARREQAFALDEFLEKQVEVNKQHGISVSYAEDHAKNARVIREANIAEAEAKRRMASATKDIIAADKYEADGKKGLVSATNQLTEASKELTFSQRAAASSASLFKSAWGMMGGAVGIGIMASAGAFTYLYSQYQQAEERQKAFNAALQKGGLGLTTTAYDLRNLANELGGTAEAYKSVAAAASAGFSGDLLQQVSELGVQMEKSGGNVDELISRLVALGERPVEGLQKAIDAGHIIDAQIMERIARLEREGKKQEAASAARLAATEAESEYNKSTKEFADQHIERIKDLNKAYAGLQMTVRNLDMGDKDPFLGMYVAAKNLLTNKLKQEQEERQKEQFEQQKSLTDNLKLQINFNAAFSAGTDQQKERIERQRQFKEMLDKGTISANEYEQALKGLDKLFSTPKKTGGSSVIDEGKQRIEQLLQQGAALHAQLMETEGLTASERKLASFEQELLGLQGQHLNVRQKSIQAHSSEIRAQLLKNAELEKEIKYKELRKKFDDQNFEVMQKTSKLSQGATNQILQMTMSQPAYDLMLEEQRIRDDFRQKRYQLDKEVSDKTTQLYADQTIFLASEEQKQIEIARQSSKDKLLAQKDAYAGMAKGVQDFGDTANNVHEQMRTITQNSLDNMSSMMADFVTTGKLNFADFAQSIVNDITKMIFKMMIFNALKSGLTGTAFGDMIGFKAEPNAKGNTYQSPGLSAYSNSLVKSPTLFPFAKGGVPGVGLMGEAGPEAIMPLTRGRDGSLGVRVLGLDLPQQQVPSIVIQQTFNVTGNGDQALYEAMQEAARVGAKRGSDDALARIQRDFQTNGKIRGTLGR</sequence>
<dbReference type="NCBIfam" id="TIGR01541">
    <property type="entry name" value="tape_meas_lam_C"/>
    <property type="match status" value="1"/>
</dbReference>
<dbReference type="Pfam" id="PF24622">
    <property type="entry name" value="TMP_4"/>
    <property type="match status" value="1"/>
</dbReference>
<feature type="domain" description="Bacteriophage tail tape measure N-terminal" evidence="2">
    <location>
        <begin position="276"/>
        <end position="412"/>
    </location>
</feature>
<proteinExistence type="predicted"/>
<dbReference type="Pfam" id="PF06791">
    <property type="entry name" value="TMP_2"/>
    <property type="match status" value="1"/>
</dbReference>
<accession>A0AAI9GHR4</accession>
<organism evidence="4">
    <name type="scientific">Providencia stuartii</name>
    <dbReference type="NCBI Taxonomy" id="588"/>
    <lineage>
        <taxon>Bacteria</taxon>
        <taxon>Pseudomonadati</taxon>
        <taxon>Pseudomonadota</taxon>
        <taxon>Gammaproteobacteria</taxon>
        <taxon>Enterobacterales</taxon>
        <taxon>Morganellaceae</taxon>
        <taxon>Providencia</taxon>
    </lineage>
</organism>
<evidence type="ECO:0000313" key="4">
    <source>
        <dbReference type="EMBL" id="EMJ5136522.1"/>
    </source>
</evidence>
<evidence type="ECO:0000259" key="3">
    <source>
        <dbReference type="Pfam" id="PF09718"/>
    </source>
</evidence>
<keyword evidence="1" id="KW-0175">Coiled coil</keyword>
<dbReference type="Pfam" id="PF09718">
    <property type="entry name" value="Tape_meas_lam_C"/>
    <property type="match status" value="1"/>
</dbReference>
<feature type="coiled-coil region" evidence="1">
    <location>
        <begin position="122"/>
        <end position="171"/>
    </location>
</feature>
<feature type="coiled-coil region" evidence="1">
    <location>
        <begin position="607"/>
        <end position="656"/>
    </location>
</feature>
<protein>
    <submittedName>
        <fullName evidence="4">Phage tail tape measure protein</fullName>
    </submittedName>
</protein>